<organism evidence="2 3">
    <name type="scientific">Zopfia rhizophila CBS 207.26</name>
    <dbReference type="NCBI Taxonomy" id="1314779"/>
    <lineage>
        <taxon>Eukaryota</taxon>
        <taxon>Fungi</taxon>
        <taxon>Dikarya</taxon>
        <taxon>Ascomycota</taxon>
        <taxon>Pezizomycotina</taxon>
        <taxon>Dothideomycetes</taxon>
        <taxon>Dothideomycetes incertae sedis</taxon>
        <taxon>Zopfiaceae</taxon>
        <taxon>Zopfia</taxon>
    </lineage>
</organism>
<evidence type="ECO:0000256" key="1">
    <source>
        <dbReference type="SAM" id="Phobius"/>
    </source>
</evidence>
<sequence length="125" mass="14282">MFNLHGTFLFYAGRKYTRIEVFVKPHSRALHLFFSSSLFRFLSPVSFFLILQKSYGLRAIRTPRPSLKVTVSLALHLSESHSLLSQNFELTGIDCYNFVLRLSPKYAVDGPILALSPWIRLSDSA</sequence>
<evidence type="ECO:0000313" key="3">
    <source>
        <dbReference type="Proteomes" id="UP000800200"/>
    </source>
</evidence>
<dbReference type="EMBL" id="ML994613">
    <property type="protein sequence ID" value="KAF2193408.1"/>
    <property type="molecule type" value="Genomic_DNA"/>
</dbReference>
<proteinExistence type="predicted"/>
<keyword evidence="1" id="KW-0812">Transmembrane</keyword>
<protein>
    <submittedName>
        <fullName evidence="2">Uncharacterized protein</fullName>
    </submittedName>
</protein>
<keyword evidence="3" id="KW-1185">Reference proteome</keyword>
<keyword evidence="1" id="KW-0472">Membrane</keyword>
<keyword evidence="1" id="KW-1133">Transmembrane helix</keyword>
<evidence type="ECO:0000313" key="2">
    <source>
        <dbReference type="EMBL" id="KAF2193408.1"/>
    </source>
</evidence>
<gene>
    <name evidence="2" type="ORF">K469DRAFT_235683</name>
</gene>
<reference evidence="2" key="1">
    <citation type="journal article" date="2020" name="Stud. Mycol.">
        <title>101 Dothideomycetes genomes: a test case for predicting lifestyles and emergence of pathogens.</title>
        <authorList>
            <person name="Haridas S."/>
            <person name="Albert R."/>
            <person name="Binder M."/>
            <person name="Bloem J."/>
            <person name="Labutti K."/>
            <person name="Salamov A."/>
            <person name="Andreopoulos B."/>
            <person name="Baker S."/>
            <person name="Barry K."/>
            <person name="Bills G."/>
            <person name="Bluhm B."/>
            <person name="Cannon C."/>
            <person name="Castanera R."/>
            <person name="Culley D."/>
            <person name="Daum C."/>
            <person name="Ezra D."/>
            <person name="Gonzalez J."/>
            <person name="Henrissat B."/>
            <person name="Kuo A."/>
            <person name="Liang C."/>
            <person name="Lipzen A."/>
            <person name="Lutzoni F."/>
            <person name="Magnuson J."/>
            <person name="Mondo S."/>
            <person name="Nolan M."/>
            <person name="Ohm R."/>
            <person name="Pangilinan J."/>
            <person name="Park H.-J."/>
            <person name="Ramirez L."/>
            <person name="Alfaro M."/>
            <person name="Sun H."/>
            <person name="Tritt A."/>
            <person name="Yoshinaga Y."/>
            <person name="Zwiers L.-H."/>
            <person name="Turgeon B."/>
            <person name="Goodwin S."/>
            <person name="Spatafora J."/>
            <person name="Crous P."/>
            <person name="Grigoriev I."/>
        </authorList>
    </citation>
    <scope>NUCLEOTIDE SEQUENCE</scope>
    <source>
        <strain evidence="2">CBS 207.26</strain>
    </source>
</reference>
<dbReference type="Proteomes" id="UP000800200">
    <property type="component" value="Unassembled WGS sequence"/>
</dbReference>
<name>A0A6A6ERQ6_9PEZI</name>
<feature type="transmembrane region" description="Helical" evidence="1">
    <location>
        <begin position="30"/>
        <end position="51"/>
    </location>
</feature>
<dbReference type="AlphaFoldDB" id="A0A6A6ERQ6"/>
<accession>A0A6A6ERQ6</accession>